<evidence type="ECO:0000313" key="2">
    <source>
        <dbReference type="EMBL" id="MEE2054406.1"/>
    </source>
</evidence>
<evidence type="ECO:0000313" key="3">
    <source>
        <dbReference type="Proteomes" id="UP001348641"/>
    </source>
</evidence>
<organism evidence="2 3">
    <name type="scientific">Nocardiopsis tropica</name>
    <dbReference type="NCBI Taxonomy" id="109330"/>
    <lineage>
        <taxon>Bacteria</taxon>
        <taxon>Bacillati</taxon>
        <taxon>Actinomycetota</taxon>
        <taxon>Actinomycetes</taxon>
        <taxon>Streptosporangiales</taxon>
        <taxon>Nocardiopsidaceae</taxon>
        <taxon>Nocardiopsis</taxon>
    </lineage>
</organism>
<protein>
    <submittedName>
        <fullName evidence="2">Uncharacterized protein</fullName>
    </submittedName>
</protein>
<feature type="region of interest" description="Disordered" evidence="1">
    <location>
        <begin position="39"/>
        <end position="75"/>
    </location>
</feature>
<sequence length="138" mass="13844">MATATATTMRPLWTRAALVVLSALGLVAVLLCHPHAAPSEASVASPPTAGGTAAHAAPVPDAPHADGHGTCDEDADVVADQRGGSFSASALLGLGVFAFAGPLLPAPRPAGGHRPPRRRRGLPLAGTRALVSLCVRRV</sequence>
<dbReference type="EMBL" id="JAUUCC010000109">
    <property type="protein sequence ID" value="MEE2054406.1"/>
    <property type="molecule type" value="Genomic_DNA"/>
</dbReference>
<reference evidence="2 3" key="1">
    <citation type="submission" date="2023-07" db="EMBL/GenBank/DDBJ databases">
        <authorList>
            <person name="Girao M."/>
            <person name="Carvalho M.F."/>
        </authorList>
    </citation>
    <scope>NUCLEOTIDE SEQUENCE [LARGE SCALE GENOMIC DNA]</scope>
    <source>
        <strain evidence="2 3">66/93</strain>
    </source>
</reference>
<comment type="caution">
    <text evidence="2">The sequence shown here is derived from an EMBL/GenBank/DDBJ whole genome shotgun (WGS) entry which is preliminary data.</text>
</comment>
<evidence type="ECO:0000256" key="1">
    <source>
        <dbReference type="SAM" id="MobiDB-lite"/>
    </source>
</evidence>
<name>A0ABU7KYM4_9ACTN</name>
<feature type="compositionally biased region" description="Low complexity" evidence="1">
    <location>
        <begin position="39"/>
        <end position="59"/>
    </location>
</feature>
<accession>A0ABU7KYM4</accession>
<dbReference type="Proteomes" id="UP001348641">
    <property type="component" value="Unassembled WGS sequence"/>
</dbReference>
<gene>
    <name evidence="2" type="ORF">Q8A49_28295</name>
</gene>
<dbReference type="RefSeq" id="WP_330161256.1">
    <property type="nucleotide sequence ID" value="NZ_BAAAJA010000009.1"/>
</dbReference>
<proteinExistence type="predicted"/>